<evidence type="ECO:0000256" key="11">
    <source>
        <dbReference type="ARBA" id="ARBA00048654"/>
    </source>
</evidence>
<evidence type="ECO:0000256" key="8">
    <source>
        <dbReference type="ARBA" id="ARBA00039074"/>
    </source>
</evidence>
<comment type="catalytic activity">
    <reaction evidence="11">
        <text>beta-D-GlcNAc-(1-&gt;4)-Mur2Ac(oyl-L-Ala-D-isoglutaminyl-L-Lys-D-Ala-D-Ala)-di-trans,octa-cis-undecaprenyl diphosphate + glycyl-tRNA(Gly) = beta-D-GlcNAc-(1-&gt;4)-Mur2Ac(oyl-L-Ala-D-isoglutaminyl-L-Lys-(N(6)-Gly)-D-Ala-D-Ala)-di-trans,octa-cis-undecaprenyl diphosphate + tRNA(Gly) + H(+)</text>
        <dbReference type="Rhea" id="RHEA:30435"/>
        <dbReference type="Rhea" id="RHEA-COMP:9664"/>
        <dbReference type="Rhea" id="RHEA-COMP:9683"/>
        <dbReference type="ChEBI" id="CHEBI:15378"/>
        <dbReference type="ChEBI" id="CHEBI:62233"/>
        <dbReference type="ChEBI" id="CHEBI:62234"/>
        <dbReference type="ChEBI" id="CHEBI:78442"/>
        <dbReference type="ChEBI" id="CHEBI:78522"/>
        <dbReference type="EC" id="2.3.2.16"/>
    </reaction>
</comment>
<comment type="subcellular location">
    <subcellularLocation>
        <location evidence="1">Cytoplasm</location>
    </subcellularLocation>
</comment>
<dbReference type="GO" id="GO:0008360">
    <property type="term" value="P:regulation of cell shape"/>
    <property type="evidence" value="ECO:0007669"/>
    <property type="project" value="UniProtKB-KW"/>
</dbReference>
<evidence type="ECO:0000256" key="2">
    <source>
        <dbReference type="ARBA" id="ARBA00009943"/>
    </source>
</evidence>
<dbReference type="RefSeq" id="WP_188615975.1">
    <property type="nucleotide sequence ID" value="NZ_BMJT01000018.1"/>
</dbReference>
<keyword evidence="4" id="KW-0133">Cell shape</keyword>
<evidence type="ECO:0000313" key="13">
    <source>
        <dbReference type="Proteomes" id="UP000616608"/>
    </source>
</evidence>
<dbReference type="GO" id="GO:0009252">
    <property type="term" value="P:peptidoglycan biosynthetic process"/>
    <property type="evidence" value="ECO:0007669"/>
    <property type="project" value="UniProtKB-KW"/>
</dbReference>
<keyword evidence="3" id="KW-0808">Transferase</keyword>
<proteinExistence type="inferred from homology"/>
<dbReference type="InterPro" id="IPR016181">
    <property type="entry name" value="Acyl_CoA_acyltransferase"/>
</dbReference>
<dbReference type="GO" id="GO:0005737">
    <property type="term" value="C:cytoplasm"/>
    <property type="evidence" value="ECO:0007669"/>
    <property type="project" value="UniProtKB-SubCell"/>
</dbReference>
<dbReference type="EMBL" id="BMJT01000018">
    <property type="protein sequence ID" value="GGG33989.1"/>
    <property type="molecule type" value="Genomic_DNA"/>
</dbReference>
<organism evidence="12 13">
    <name type="scientific">Lysinibacillus alkalisoli</name>
    <dbReference type="NCBI Taxonomy" id="1911548"/>
    <lineage>
        <taxon>Bacteria</taxon>
        <taxon>Bacillati</taxon>
        <taxon>Bacillota</taxon>
        <taxon>Bacilli</taxon>
        <taxon>Bacillales</taxon>
        <taxon>Bacillaceae</taxon>
        <taxon>Lysinibacillus</taxon>
    </lineage>
</organism>
<evidence type="ECO:0000313" key="12">
    <source>
        <dbReference type="EMBL" id="GGG33989.1"/>
    </source>
</evidence>
<evidence type="ECO:0000256" key="4">
    <source>
        <dbReference type="ARBA" id="ARBA00022960"/>
    </source>
</evidence>
<reference evidence="12" key="1">
    <citation type="journal article" date="2014" name="Int. J. Syst. Evol. Microbiol.">
        <title>Complete genome sequence of Corynebacterium casei LMG S-19264T (=DSM 44701T), isolated from a smear-ripened cheese.</title>
        <authorList>
            <consortium name="US DOE Joint Genome Institute (JGI-PGF)"/>
            <person name="Walter F."/>
            <person name="Albersmeier A."/>
            <person name="Kalinowski J."/>
            <person name="Ruckert C."/>
        </authorList>
    </citation>
    <scope>NUCLEOTIDE SEQUENCE</scope>
    <source>
        <strain evidence="12">CGMCC 1.15760</strain>
    </source>
</reference>
<dbReference type="EC" id="2.3.2.16" evidence="8"/>
<evidence type="ECO:0000256" key="1">
    <source>
        <dbReference type="ARBA" id="ARBA00004496"/>
    </source>
</evidence>
<dbReference type="GO" id="GO:0016755">
    <property type="term" value="F:aminoacyltransferase activity"/>
    <property type="evidence" value="ECO:0007669"/>
    <property type="project" value="InterPro"/>
</dbReference>
<gene>
    <name evidence="12" type="ORF">GCM10007425_30900</name>
</gene>
<evidence type="ECO:0000256" key="9">
    <source>
        <dbReference type="ARBA" id="ARBA00040679"/>
    </source>
</evidence>
<dbReference type="PANTHER" id="PTHR36174">
    <property type="entry name" value="LIPID II:GLYCINE GLYCYLTRANSFERASE"/>
    <property type="match status" value="1"/>
</dbReference>
<accession>A0A917GAG1</accession>
<keyword evidence="6" id="KW-0012">Acyltransferase</keyword>
<reference evidence="12" key="2">
    <citation type="submission" date="2020-09" db="EMBL/GenBank/DDBJ databases">
        <authorList>
            <person name="Sun Q."/>
            <person name="Zhou Y."/>
        </authorList>
    </citation>
    <scope>NUCLEOTIDE SEQUENCE</scope>
    <source>
        <strain evidence="12">CGMCC 1.15760</strain>
    </source>
</reference>
<name>A0A917GAG1_9BACI</name>
<dbReference type="InterPro" id="IPR003447">
    <property type="entry name" value="FEMABX"/>
</dbReference>
<evidence type="ECO:0000256" key="10">
    <source>
        <dbReference type="ARBA" id="ARBA00042933"/>
    </source>
</evidence>
<evidence type="ECO:0000256" key="3">
    <source>
        <dbReference type="ARBA" id="ARBA00022679"/>
    </source>
</evidence>
<dbReference type="AlphaFoldDB" id="A0A917GAG1"/>
<dbReference type="Proteomes" id="UP000616608">
    <property type="component" value="Unassembled WGS sequence"/>
</dbReference>
<dbReference type="Gene3D" id="3.40.630.30">
    <property type="match status" value="2"/>
</dbReference>
<dbReference type="PROSITE" id="PS51191">
    <property type="entry name" value="FEMABX"/>
    <property type="match status" value="1"/>
</dbReference>
<sequence length="351" mass="40484">MPILDKNNAQEVARYEKFVQETPFRALTQDLGWKDVKDDWGNEQVYVERDGEIIAAMSLLIKKVPGGYSLLYAPRGPLCDLEDIALVNELVSEAQPLAKKHKAFALKMDPEQLYTEELDAKYKKAGYQVRNEGMGEDDLIQPRYNMIVRLKDEDADSLMLKFRPRVRSKIRKAAREGVEIDSGTTDEYLKTFFDLYDIMGDRNGITTRDYHYFEKIREAFPKHFVVYRAKHEEDYLAAAVLLNYEGKQYYLYAGSSNEKRKLNASHLLNYQMMVDGIEMGAEQYDLGGVFVLDGEEDGLFNFKNGFCQTDGVTTYIGEIDKVYKPLLYKTFVTLVPKLQEVKKKIAEKKNN</sequence>
<dbReference type="InterPro" id="IPR050644">
    <property type="entry name" value="PG_Glycine_Bridge_Synth"/>
</dbReference>
<protein>
    <recommendedName>
        <fullName evidence="9">Lipid II:glycine glycyltransferase</fullName>
        <ecNumber evidence="8">2.3.2.16</ecNumber>
    </recommendedName>
    <alternativeName>
        <fullName evidence="10">Factor essential for expression of methicillin resistance X</fullName>
    </alternativeName>
</protein>
<evidence type="ECO:0000256" key="7">
    <source>
        <dbReference type="ARBA" id="ARBA00023316"/>
    </source>
</evidence>
<dbReference type="Pfam" id="PF02388">
    <property type="entry name" value="FemAB"/>
    <property type="match status" value="2"/>
</dbReference>
<evidence type="ECO:0000256" key="5">
    <source>
        <dbReference type="ARBA" id="ARBA00022984"/>
    </source>
</evidence>
<comment type="similarity">
    <text evidence="2">Belongs to the FemABX family.</text>
</comment>
<dbReference type="SUPFAM" id="SSF55729">
    <property type="entry name" value="Acyl-CoA N-acyltransferases (Nat)"/>
    <property type="match status" value="2"/>
</dbReference>
<keyword evidence="13" id="KW-1185">Reference proteome</keyword>
<dbReference type="PANTHER" id="PTHR36174:SF1">
    <property type="entry name" value="LIPID II:GLYCINE GLYCYLTRANSFERASE"/>
    <property type="match status" value="1"/>
</dbReference>
<evidence type="ECO:0000256" key="6">
    <source>
        <dbReference type="ARBA" id="ARBA00023315"/>
    </source>
</evidence>
<keyword evidence="7" id="KW-0961">Cell wall biogenesis/degradation</keyword>
<dbReference type="GO" id="GO:0071555">
    <property type="term" value="P:cell wall organization"/>
    <property type="evidence" value="ECO:0007669"/>
    <property type="project" value="UniProtKB-KW"/>
</dbReference>
<comment type="caution">
    <text evidence="12">The sequence shown here is derived from an EMBL/GenBank/DDBJ whole genome shotgun (WGS) entry which is preliminary data.</text>
</comment>
<keyword evidence="5" id="KW-0573">Peptidoglycan synthesis</keyword>